<dbReference type="PANTHER" id="PTHR10000:SF8">
    <property type="entry name" value="HAD SUPERFAMILY HYDROLASE-LIKE, TYPE 3"/>
    <property type="match status" value="1"/>
</dbReference>
<dbReference type="OrthoDB" id="3180855at2"/>
<dbReference type="Pfam" id="PF08282">
    <property type="entry name" value="Hydrolase_3"/>
    <property type="match status" value="1"/>
</dbReference>
<evidence type="ECO:0000256" key="1">
    <source>
        <dbReference type="SAM" id="MobiDB-lite"/>
    </source>
</evidence>
<feature type="region of interest" description="Disordered" evidence="1">
    <location>
        <begin position="121"/>
        <end position="164"/>
    </location>
</feature>
<dbReference type="Proteomes" id="UP000680750">
    <property type="component" value="Chromosome"/>
</dbReference>
<gene>
    <name evidence="2" type="ORF">Asera_40560</name>
</gene>
<proteinExistence type="predicted"/>
<evidence type="ECO:0000313" key="2">
    <source>
        <dbReference type="EMBL" id="BCJ29948.1"/>
    </source>
</evidence>
<protein>
    <recommendedName>
        <fullName evidence="4">Haloacid dehalogenase-like hydrolase</fullName>
    </recommendedName>
</protein>
<dbReference type="Gene3D" id="3.40.50.1000">
    <property type="entry name" value="HAD superfamily/HAD-like"/>
    <property type="match status" value="1"/>
</dbReference>
<dbReference type="InterPro" id="IPR023214">
    <property type="entry name" value="HAD_sf"/>
</dbReference>
<name>A0A810L790_9ACTN</name>
<dbReference type="AlphaFoldDB" id="A0A810L790"/>
<sequence length="164" mass="16293">MLVATSPAELTGLERRVSDIDRTVGLVRSEPTYLEVLPAGVDKGSALRHLADRCGVPLARVAAIGDNPNDVPLLRAAGLGAAVGDGDPAAQRAADVVVGPCGTAIAELVALLLAERSAGTVDPPVDDATATGGRPVDNATATGGRPVNGATASGGPAPGRPPRR</sequence>
<keyword evidence="3" id="KW-1185">Reference proteome</keyword>
<organism evidence="2 3">
    <name type="scientific">Actinocatenispora sera</name>
    <dbReference type="NCBI Taxonomy" id="390989"/>
    <lineage>
        <taxon>Bacteria</taxon>
        <taxon>Bacillati</taxon>
        <taxon>Actinomycetota</taxon>
        <taxon>Actinomycetes</taxon>
        <taxon>Micromonosporales</taxon>
        <taxon>Micromonosporaceae</taxon>
        <taxon>Actinocatenispora</taxon>
    </lineage>
</organism>
<dbReference type="NCBIfam" id="TIGR01484">
    <property type="entry name" value="HAD-SF-IIB"/>
    <property type="match status" value="1"/>
</dbReference>
<dbReference type="GO" id="GO:0005829">
    <property type="term" value="C:cytosol"/>
    <property type="evidence" value="ECO:0007669"/>
    <property type="project" value="TreeGrafter"/>
</dbReference>
<accession>A0A810L790</accession>
<dbReference type="InterPro" id="IPR006379">
    <property type="entry name" value="HAD-SF_hydro_IIB"/>
</dbReference>
<evidence type="ECO:0008006" key="4">
    <source>
        <dbReference type="Google" id="ProtNLM"/>
    </source>
</evidence>
<reference evidence="2" key="1">
    <citation type="submission" date="2020-08" db="EMBL/GenBank/DDBJ databases">
        <title>Whole genome shotgun sequence of Actinocatenispora sera NBRC 101916.</title>
        <authorList>
            <person name="Komaki H."/>
            <person name="Tamura T."/>
        </authorList>
    </citation>
    <scope>NUCLEOTIDE SEQUENCE</scope>
    <source>
        <strain evidence="2">NBRC 101916</strain>
    </source>
</reference>
<dbReference type="PANTHER" id="PTHR10000">
    <property type="entry name" value="PHOSPHOSERINE PHOSPHATASE"/>
    <property type="match status" value="1"/>
</dbReference>
<dbReference type="SUPFAM" id="SSF56784">
    <property type="entry name" value="HAD-like"/>
    <property type="match status" value="1"/>
</dbReference>
<dbReference type="GO" id="GO:0000287">
    <property type="term" value="F:magnesium ion binding"/>
    <property type="evidence" value="ECO:0007669"/>
    <property type="project" value="TreeGrafter"/>
</dbReference>
<dbReference type="EMBL" id="AP023354">
    <property type="protein sequence ID" value="BCJ29948.1"/>
    <property type="molecule type" value="Genomic_DNA"/>
</dbReference>
<dbReference type="GO" id="GO:0016791">
    <property type="term" value="F:phosphatase activity"/>
    <property type="evidence" value="ECO:0007669"/>
    <property type="project" value="TreeGrafter"/>
</dbReference>
<dbReference type="KEGG" id="aser:Asera_40560"/>
<dbReference type="InterPro" id="IPR036412">
    <property type="entry name" value="HAD-like_sf"/>
</dbReference>
<evidence type="ECO:0000313" key="3">
    <source>
        <dbReference type="Proteomes" id="UP000680750"/>
    </source>
</evidence>